<dbReference type="FunFam" id="3.30.160.60:FF:000072">
    <property type="entry name" value="zinc finger protein 143 isoform X1"/>
    <property type="match status" value="1"/>
</dbReference>
<proteinExistence type="predicted"/>
<keyword evidence="8" id="KW-0804">Transcription</keyword>
<feature type="domain" description="C2H2-type" evidence="12">
    <location>
        <begin position="322"/>
        <end position="354"/>
    </location>
</feature>
<dbReference type="Pfam" id="PF23561">
    <property type="entry name" value="zf-C2H2_15"/>
    <property type="match status" value="1"/>
</dbReference>
<evidence type="ECO:0000313" key="13">
    <source>
        <dbReference type="EMBL" id="KAG0253738.1"/>
    </source>
</evidence>
<dbReference type="FunFam" id="3.30.160.60:FF:000064">
    <property type="entry name" value="Early growth response protein 3"/>
    <property type="match status" value="1"/>
</dbReference>
<evidence type="ECO:0000256" key="6">
    <source>
        <dbReference type="ARBA" id="ARBA00023015"/>
    </source>
</evidence>
<keyword evidence="2" id="KW-0479">Metal-binding</keyword>
<evidence type="ECO:0000256" key="2">
    <source>
        <dbReference type="ARBA" id="ARBA00022723"/>
    </source>
</evidence>
<name>A0A9P6TZW9_9FUNG</name>
<dbReference type="InterPro" id="IPR036236">
    <property type="entry name" value="Znf_C2H2_sf"/>
</dbReference>
<gene>
    <name evidence="13" type="primary">SUR1_2</name>
    <name evidence="13" type="ORF">BG011_006197</name>
</gene>
<evidence type="ECO:0000256" key="8">
    <source>
        <dbReference type="ARBA" id="ARBA00023163"/>
    </source>
</evidence>
<dbReference type="Pfam" id="PF21816">
    <property type="entry name" value="Zap1_zf1"/>
    <property type="match status" value="1"/>
</dbReference>
<evidence type="ECO:0000313" key="14">
    <source>
        <dbReference type="Proteomes" id="UP000726737"/>
    </source>
</evidence>
<keyword evidence="6" id="KW-0805">Transcription regulation</keyword>
<keyword evidence="9" id="KW-0539">Nucleus</keyword>
<dbReference type="OrthoDB" id="3437960at2759"/>
<organism evidence="13 14">
    <name type="scientific">Mortierella polycephala</name>
    <dbReference type="NCBI Taxonomy" id="41804"/>
    <lineage>
        <taxon>Eukaryota</taxon>
        <taxon>Fungi</taxon>
        <taxon>Fungi incertae sedis</taxon>
        <taxon>Mucoromycota</taxon>
        <taxon>Mortierellomycotina</taxon>
        <taxon>Mortierellomycetes</taxon>
        <taxon>Mortierellales</taxon>
        <taxon>Mortierellaceae</taxon>
        <taxon>Mortierella</taxon>
    </lineage>
</organism>
<dbReference type="PROSITE" id="PS50157">
    <property type="entry name" value="ZINC_FINGER_C2H2_2"/>
    <property type="match status" value="6"/>
</dbReference>
<evidence type="ECO:0000256" key="9">
    <source>
        <dbReference type="ARBA" id="ARBA00023242"/>
    </source>
</evidence>
<dbReference type="Proteomes" id="UP000726737">
    <property type="component" value="Unassembled WGS sequence"/>
</dbReference>
<keyword evidence="14" id="KW-1185">Reference proteome</keyword>
<dbReference type="Pfam" id="PF00096">
    <property type="entry name" value="zf-C2H2"/>
    <property type="match status" value="3"/>
</dbReference>
<feature type="domain" description="C2H2-type" evidence="12">
    <location>
        <begin position="383"/>
        <end position="412"/>
    </location>
</feature>
<keyword evidence="7" id="KW-0238">DNA-binding</keyword>
<dbReference type="GO" id="GO:0008270">
    <property type="term" value="F:zinc ion binding"/>
    <property type="evidence" value="ECO:0007669"/>
    <property type="project" value="UniProtKB-KW"/>
</dbReference>
<accession>A0A9P6TZW9</accession>
<evidence type="ECO:0000256" key="1">
    <source>
        <dbReference type="ARBA" id="ARBA00004123"/>
    </source>
</evidence>
<evidence type="ECO:0000256" key="3">
    <source>
        <dbReference type="ARBA" id="ARBA00022737"/>
    </source>
</evidence>
<dbReference type="InterPro" id="IPR056436">
    <property type="entry name" value="Znf-C2H2_ZIC1-5/GLI1-3-like"/>
</dbReference>
<dbReference type="InterPro" id="IPR013087">
    <property type="entry name" value="Znf_C2H2_type"/>
</dbReference>
<dbReference type="GO" id="GO:0045944">
    <property type="term" value="P:positive regulation of transcription by RNA polymerase II"/>
    <property type="evidence" value="ECO:0007669"/>
    <property type="project" value="UniProtKB-ARBA"/>
</dbReference>
<evidence type="ECO:0000259" key="12">
    <source>
        <dbReference type="PROSITE" id="PS50157"/>
    </source>
</evidence>
<dbReference type="GO" id="GO:0005634">
    <property type="term" value="C:nucleus"/>
    <property type="evidence" value="ECO:0007669"/>
    <property type="project" value="UniProtKB-SubCell"/>
</dbReference>
<dbReference type="InterPro" id="IPR050329">
    <property type="entry name" value="GLI_C2H2-zinc-finger"/>
</dbReference>
<keyword evidence="3" id="KW-0677">Repeat</keyword>
<evidence type="ECO:0000256" key="5">
    <source>
        <dbReference type="ARBA" id="ARBA00022833"/>
    </source>
</evidence>
<dbReference type="InterPro" id="IPR048420">
    <property type="entry name" value="Zap1-like_Znf1"/>
</dbReference>
<dbReference type="FunFam" id="3.30.160.60:FF:000125">
    <property type="entry name" value="Putative zinc finger protein 143"/>
    <property type="match status" value="2"/>
</dbReference>
<comment type="caution">
    <text evidence="13">The sequence shown here is derived from an EMBL/GenBank/DDBJ whole genome shotgun (WGS) entry which is preliminary data.</text>
</comment>
<dbReference type="SUPFAM" id="SSF57667">
    <property type="entry name" value="beta-beta-alpha zinc fingers"/>
    <property type="match status" value="4"/>
</dbReference>
<feature type="domain" description="C2H2-type" evidence="12">
    <location>
        <begin position="443"/>
        <end position="472"/>
    </location>
</feature>
<feature type="compositionally biased region" description="Polar residues" evidence="11">
    <location>
        <begin position="497"/>
        <end position="507"/>
    </location>
</feature>
<dbReference type="SMART" id="SM00355">
    <property type="entry name" value="ZnF_C2H2"/>
    <property type="match status" value="7"/>
</dbReference>
<keyword evidence="4 10" id="KW-0863">Zinc-finger</keyword>
<feature type="region of interest" description="Disordered" evidence="11">
    <location>
        <begin position="454"/>
        <end position="540"/>
    </location>
</feature>
<reference evidence="13" key="1">
    <citation type="journal article" date="2020" name="Fungal Divers.">
        <title>Resolving the Mortierellaceae phylogeny through synthesis of multi-gene phylogenetics and phylogenomics.</title>
        <authorList>
            <person name="Vandepol N."/>
            <person name="Liber J."/>
            <person name="Desiro A."/>
            <person name="Na H."/>
            <person name="Kennedy M."/>
            <person name="Barry K."/>
            <person name="Grigoriev I.V."/>
            <person name="Miller A.N."/>
            <person name="O'Donnell K."/>
            <person name="Stajich J.E."/>
            <person name="Bonito G."/>
        </authorList>
    </citation>
    <scope>NUCLEOTIDE SEQUENCE</scope>
    <source>
        <strain evidence="13">KOD948</strain>
    </source>
</reference>
<evidence type="ECO:0000256" key="10">
    <source>
        <dbReference type="PROSITE-ProRule" id="PRU00042"/>
    </source>
</evidence>
<feature type="domain" description="C2H2-type" evidence="12">
    <location>
        <begin position="413"/>
        <end position="442"/>
    </location>
</feature>
<protein>
    <submittedName>
        <fullName evidence="13">Zinc-finger protein</fullName>
    </submittedName>
</protein>
<sequence length="540" mass="60060">MDSAIKEGMDSDCCQDLIPSRSTISGSAGAAPTCCSEHPEVLDDCCPTCCPDTHASISGPNSVSSTTSTPNVLPSSHYFPLQQPLSRATLNDPWGSDGPCDHTQGTDNTLHSAFYFINGGNNNDSHSYNYNHSHASSSTVTPMDSLSSTPASSSLSLSEEALNDAQFDHMIRCLWTGCTAEFLSRDDLLPHVQMHMPVLEKDHPLCLWESCATEQFDSDKLLQHLRADHHIALPPIAAAISEVELLRPQPRSAGLITLQDQSLSKDTFTQELEQERGHGQRHRSMEEQHWCRWKGCNKSFPNFDSLTSHLSEDHIGMGKSEYVCEWEGCERKGRGFGQRQKAMRHIQTHTGDKPYQCQICRKRFTEANIMAQHMRTHTGEKPFKCPEPGCGREFSVSGALTIHRRVHTGEKPFKCKFEGCDKWFAESSNLTKHLRVHTGERPFQCSFPGCGKRFSRPDQATRHKRTHLSPAEKAAEKGKMAAEALARKSGGTKAQKRSTQSTQSLPTSEVDEPWSSAVLGEDGLEPTEDAWHRDSKRVRS</sequence>
<dbReference type="PROSITE" id="PS00028">
    <property type="entry name" value="ZINC_FINGER_C2H2_1"/>
    <property type="match status" value="6"/>
</dbReference>
<keyword evidence="5" id="KW-0862">Zinc</keyword>
<evidence type="ECO:0000256" key="7">
    <source>
        <dbReference type="ARBA" id="ARBA00023125"/>
    </source>
</evidence>
<dbReference type="GO" id="GO:0000981">
    <property type="term" value="F:DNA-binding transcription factor activity, RNA polymerase II-specific"/>
    <property type="evidence" value="ECO:0007669"/>
    <property type="project" value="TreeGrafter"/>
</dbReference>
<evidence type="ECO:0000256" key="11">
    <source>
        <dbReference type="SAM" id="MobiDB-lite"/>
    </source>
</evidence>
<feature type="domain" description="C2H2-type" evidence="12">
    <location>
        <begin position="289"/>
        <end position="319"/>
    </location>
</feature>
<comment type="subcellular location">
    <subcellularLocation>
        <location evidence="1">Nucleus</location>
    </subcellularLocation>
</comment>
<dbReference type="AlphaFoldDB" id="A0A9P6TZW9"/>
<dbReference type="Gene3D" id="3.30.160.60">
    <property type="entry name" value="Classic Zinc Finger"/>
    <property type="match status" value="7"/>
</dbReference>
<dbReference type="PANTHER" id="PTHR19818">
    <property type="entry name" value="ZINC FINGER PROTEIN ZIC AND GLI"/>
    <property type="match status" value="1"/>
</dbReference>
<dbReference type="EMBL" id="JAAAJA010000441">
    <property type="protein sequence ID" value="KAG0253738.1"/>
    <property type="molecule type" value="Genomic_DNA"/>
</dbReference>
<dbReference type="GO" id="GO:0000978">
    <property type="term" value="F:RNA polymerase II cis-regulatory region sequence-specific DNA binding"/>
    <property type="evidence" value="ECO:0007669"/>
    <property type="project" value="UniProtKB-ARBA"/>
</dbReference>
<evidence type="ECO:0000256" key="4">
    <source>
        <dbReference type="ARBA" id="ARBA00022771"/>
    </source>
</evidence>
<dbReference type="PANTHER" id="PTHR19818:SF139">
    <property type="entry name" value="PAIR-RULE PROTEIN ODD-PAIRED"/>
    <property type="match status" value="1"/>
</dbReference>
<feature type="domain" description="C2H2-type" evidence="12">
    <location>
        <begin position="355"/>
        <end position="382"/>
    </location>
</feature>